<keyword evidence="5" id="KW-0812">Transmembrane</keyword>
<dbReference type="Pfam" id="PF02518">
    <property type="entry name" value="HATPase_c"/>
    <property type="match status" value="1"/>
</dbReference>
<dbReference type="PANTHER" id="PTHR43065:SF42">
    <property type="entry name" value="TWO-COMPONENT SENSOR PPRA"/>
    <property type="match status" value="1"/>
</dbReference>
<dbReference type="SUPFAM" id="SSF52172">
    <property type="entry name" value="CheY-like"/>
    <property type="match status" value="1"/>
</dbReference>
<comment type="catalytic activity">
    <reaction evidence="1">
        <text>ATP + protein L-histidine = ADP + protein N-phospho-L-histidine.</text>
        <dbReference type="EC" id="2.7.13.3"/>
    </reaction>
</comment>
<proteinExistence type="predicted"/>
<reference evidence="8 9" key="1">
    <citation type="submission" date="2017-03" db="EMBL/GenBank/DDBJ databases">
        <authorList>
            <person name="Safronova V.I."/>
            <person name="Sazanova A.L."/>
            <person name="Chirak E.R."/>
        </authorList>
    </citation>
    <scope>NUCLEOTIDE SEQUENCE [LARGE SCALE GENOMIC DNA]</scope>
    <source>
        <strain evidence="8 9">Opo-243</strain>
    </source>
</reference>
<dbReference type="InterPro" id="IPR036890">
    <property type="entry name" value="HATPase_C_sf"/>
</dbReference>
<feature type="domain" description="Response regulatory" evidence="7">
    <location>
        <begin position="700"/>
        <end position="815"/>
    </location>
</feature>
<comment type="caution">
    <text evidence="8">The sequence shown here is derived from an EMBL/GenBank/DDBJ whole genome shotgun (WGS) entry which is preliminary data.</text>
</comment>
<dbReference type="SMART" id="SM00388">
    <property type="entry name" value="HisKA"/>
    <property type="match status" value="1"/>
</dbReference>
<dbReference type="NCBIfam" id="NF010411">
    <property type="entry name" value="PRK13837.1"/>
    <property type="match status" value="1"/>
</dbReference>
<accession>A0A4Q1V578</accession>
<dbReference type="OrthoDB" id="7533341at2"/>
<dbReference type="InterPro" id="IPR036097">
    <property type="entry name" value="HisK_dim/P_sf"/>
</dbReference>
<keyword evidence="8" id="KW-0418">Kinase</keyword>
<dbReference type="RefSeq" id="WP_129271881.1">
    <property type="nucleotide sequence ID" value="NZ_MZXW01000021.1"/>
</dbReference>
<dbReference type="PROSITE" id="PS50109">
    <property type="entry name" value="HIS_KIN"/>
    <property type="match status" value="1"/>
</dbReference>
<dbReference type="EMBL" id="MZXW01000021">
    <property type="protein sequence ID" value="RXT45686.1"/>
    <property type="molecule type" value="Genomic_DNA"/>
</dbReference>
<keyword evidence="5" id="KW-0472">Membrane</keyword>
<evidence type="ECO:0000313" key="9">
    <source>
        <dbReference type="Proteomes" id="UP000290819"/>
    </source>
</evidence>
<gene>
    <name evidence="8" type="ORF">B5V03_18605</name>
</gene>
<evidence type="ECO:0000256" key="5">
    <source>
        <dbReference type="SAM" id="Phobius"/>
    </source>
</evidence>
<feature type="domain" description="Histidine kinase" evidence="6">
    <location>
        <begin position="460"/>
        <end position="681"/>
    </location>
</feature>
<keyword evidence="3" id="KW-0597">Phosphoprotein</keyword>
<dbReference type="AlphaFoldDB" id="A0A4Q1V578"/>
<name>A0A4Q1V578_9BRAD</name>
<evidence type="ECO:0000256" key="1">
    <source>
        <dbReference type="ARBA" id="ARBA00000085"/>
    </source>
</evidence>
<dbReference type="InterPro" id="IPR045812">
    <property type="entry name" value="DAHL"/>
</dbReference>
<dbReference type="InterPro" id="IPR004358">
    <property type="entry name" value="Sig_transdc_His_kin-like_C"/>
</dbReference>
<dbReference type="Gene3D" id="3.30.565.10">
    <property type="entry name" value="Histidine kinase-like ATPase, C-terminal domain"/>
    <property type="match status" value="1"/>
</dbReference>
<dbReference type="SUPFAM" id="SSF47384">
    <property type="entry name" value="Homodimeric domain of signal transducing histidine kinase"/>
    <property type="match status" value="1"/>
</dbReference>
<dbReference type="PRINTS" id="PR00344">
    <property type="entry name" value="BCTRLSENSOR"/>
</dbReference>
<dbReference type="InterPro" id="IPR003661">
    <property type="entry name" value="HisK_dim/P_dom"/>
</dbReference>
<dbReference type="GO" id="GO:0000155">
    <property type="term" value="F:phosphorelay sensor kinase activity"/>
    <property type="evidence" value="ECO:0007669"/>
    <property type="project" value="InterPro"/>
</dbReference>
<keyword evidence="5" id="KW-1133">Transmembrane helix</keyword>
<dbReference type="Gene3D" id="3.40.50.2300">
    <property type="match status" value="1"/>
</dbReference>
<sequence>MRSTPLVASFAFVLALLTWLLLNGLNINSARYDSQLQALGDFNRFERGMTREVLTARAGLSRNYDGLVQMVNAYDDALTRLRDTVGLDPEQTGAIDVLSARAGRQESLIERFKSRNALLQNSFAYFGLFSDKLAESGSRPVVTAASALAAAMLRLTLDTSDAAARQVEDRLEELAQLQTPPAEQDSVHALLTHGQMLHDLLPDIDTILKTLVADSNNREQDAMLAVILKRQLAARASARKTRLLQYITSLLLLTGIIYFGMLLRKRAVTLRRRATFEHAIANISMLFINSSNERIATDVEMALHQLAGYIGADRAYFACVAGTTVHTYRWSRDGIAFEPGWPERVLSLAPRFDAGEDGIVYIPKVNGSHPHDMMSLLAEAGVSGWLCITAPYGSRDGILGFDAVRGDALTYWSEVSLFRMAFDAIGNAIGRARLEGEKERLQASLQQARRMETIGTFASGIAHNFNNIVGAILGYAEMADARVPSGSRPAASLAEIRRAGERARQLVEQILSFGRRGEGRRERVCVKTLVDETRSLLAASLPSHVKFEVSETAEMAVVTGEPAQLQQVILNLCNNAAQAMKEPGRIELNIETYELAKPLPVGRSEVGPGHFTVISVADPGPGMDEATLERIFEPFFTTRPDGNGLGLATVREIVEQHGGAVAVQSKPDAGTRFDIWLPSGEPDVPAQCGHDPVLRGAGETVLVIDTDRRRLLRHEEILAALGYEPVGFTRLAEATAACRAAHARFDVALVCHLPGGSSLDLAAALHDAAPALPIILAAPSARDLAMPSLKTSGITELVHHPLVSVELAGALARSLVASVRSGRLRRAAGAF</sequence>
<evidence type="ECO:0000259" key="7">
    <source>
        <dbReference type="PROSITE" id="PS50110"/>
    </source>
</evidence>
<evidence type="ECO:0000256" key="4">
    <source>
        <dbReference type="PROSITE-ProRule" id="PRU00169"/>
    </source>
</evidence>
<evidence type="ECO:0000256" key="2">
    <source>
        <dbReference type="ARBA" id="ARBA00012438"/>
    </source>
</evidence>
<dbReference type="Pfam" id="PF19443">
    <property type="entry name" value="DAHL"/>
    <property type="match status" value="1"/>
</dbReference>
<dbReference type="InterPro" id="IPR011006">
    <property type="entry name" value="CheY-like_superfamily"/>
</dbReference>
<dbReference type="EC" id="2.7.13.3" evidence="2"/>
<dbReference type="InterPro" id="IPR001789">
    <property type="entry name" value="Sig_transdc_resp-reg_receiver"/>
</dbReference>
<dbReference type="InterPro" id="IPR003594">
    <property type="entry name" value="HATPase_dom"/>
</dbReference>
<organism evidence="8 9">
    <name type="scientific">Bradyrhizobium betae</name>
    <dbReference type="NCBI Taxonomy" id="244734"/>
    <lineage>
        <taxon>Bacteria</taxon>
        <taxon>Pseudomonadati</taxon>
        <taxon>Pseudomonadota</taxon>
        <taxon>Alphaproteobacteria</taxon>
        <taxon>Hyphomicrobiales</taxon>
        <taxon>Nitrobacteraceae</taxon>
        <taxon>Bradyrhizobium</taxon>
    </lineage>
</organism>
<feature type="transmembrane region" description="Helical" evidence="5">
    <location>
        <begin position="243"/>
        <end position="263"/>
    </location>
</feature>
<comment type="caution">
    <text evidence="4">Lacks conserved residue(s) required for the propagation of feature annotation.</text>
</comment>
<dbReference type="Pfam" id="PF00512">
    <property type="entry name" value="HisKA"/>
    <property type="match status" value="1"/>
</dbReference>
<keyword evidence="9" id="KW-1185">Reference proteome</keyword>
<keyword evidence="8" id="KW-0808">Transferase</keyword>
<dbReference type="InterPro" id="IPR005467">
    <property type="entry name" value="His_kinase_dom"/>
</dbReference>
<dbReference type="Proteomes" id="UP000290819">
    <property type="component" value="Unassembled WGS sequence"/>
</dbReference>
<dbReference type="PROSITE" id="PS50110">
    <property type="entry name" value="RESPONSE_REGULATORY"/>
    <property type="match status" value="1"/>
</dbReference>
<evidence type="ECO:0000256" key="3">
    <source>
        <dbReference type="ARBA" id="ARBA00022553"/>
    </source>
</evidence>
<dbReference type="CDD" id="cd00082">
    <property type="entry name" value="HisKA"/>
    <property type="match status" value="1"/>
</dbReference>
<dbReference type="PANTHER" id="PTHR43065">
    <property type="entry name" value="SENSOR HISTIDINE KINASE"/>
    <property type="match status" value="1"/>
</dbReference>
<evidence type="ECO:0000259" key="6">
    <source>
        <dbReference type="PROSITE" id="PS50109"/>
    </source>
</evidence>
<evidence type="ECO:0000313" key="8">
    <source>
        <dbReference type="EMBL" id="RXT45686.1"/>
    </source>
</evidence>
<protein>
    <recommendedName>
        <fullName evidence="2">histidine kinase</fullName>
        <ecNumber evidence="2">2.7.13.3</ecNumber>
    </recommendedName>
</protein>
<dbReference type="SMART" id="SM00387">
    <property type="entry name" value="HATPase_c"/>
    <property type="match status" value="1"/>
</dbReference>
<dbReference type="Gene3D" id="1.10.287.130">
    <property type="match status" value="1"/>
</dbReference>
<dbReference type="SUPFAM" id="SSF55874">
    <property type="entry name" value="ATPase domain of HSP90 chaperone/DNA topoisomerase II/histidine kinase"/>
    <property type="match status" value="1"/>
</dbReference>